<comment type="caution">
    <text evidence="3">The sequence shown here is derived from an EMBL/GenBank/DDBJ whole genome shotgun (WGS) entry which is preliminary data.</text>
</comment>
<dbReference type="InterPro" id="IPR036610">
    <property type="entry name" value="PEBP-like_sf"/>
</dbReference>
<dbReference type="InterPro" id="IPR011041">
    <property type="entry name" value="Quinoprot_gluc/sorb_DH_b-prop"/>
</dbReference>
<evidence type="ECO:0000313" key="3">
    <source>
        <dbReference type="EMBL" id="MCC8363358.1"/>
    </source>
</evidence>
<dbReference type="GO" id="GO:0004860">
    <property type="term" value="F:protein kinase inhibitor activity"/>
    <property type="evidence" value="ECO:0007669"/>
    <property type="project" value="UniProtKB-KW"/>
</dbReference>
<evidence type="ECO:0000259" key="2">
    <source>
        <dbReference type="Pfam" id="PF22807"/>
    </source>
</evidence>
<evidence type="ECO:0000313" key="4">
    <source>
        <dbReference type="Proteomes" id="UP001165293"/>
    </source>
</evidence>
<feature type="signal peptide" evidence="1">
    <location>
        <begin position="1"/>
        <end position="24"/>
    </location>
</feature>
<dbReference type="Pfam" id="PF22807">
    <property type="entry name" value="TrAA12"/>
    <property type="match status" value="1"/>
</dbReference>
<dbReference type="InterPro" id="IPR011042">
    <property type="entry name" value="6-blade_b-propeller_TolB-like"/>
</dbReference>
<proteinExistence type="predicted"/>
<dbReference type="Proteomes" id="UP001165293">
    <property type="component" value="Unassembled WGS sequence"/>
</dbReference>
<dbReference type="EMBL" id="JAJGAK010000002">
    <property type="protein sequence ID" value="MCC8363358.1"/>
    <property type="molecule type" value="Genomic_DNA"/>
</dbReference>
<accession>A0ABS8JIS1</accession>
<name>A0ABS8JIS1_9GAMM</name>
<organism evidence="3 4">
    <name type="scientific">Noviluteimonas lactosilytica</name>
    <dbReference type="NCBI Taxonomy" id="2888523"/>
    <lineage>
        <taxon>Bacteria</taxon>
        <taxon>Pseudomonadati</taxon>
        <taxon>Pseudomonadota</taxon>
        <taxon>Gammaproteobacteria</taxon>
        <taxon>Lysobacterales</taxon>
        <taxon>Lysobacteraceae</taxon>
        <taxon>Noviluteimonas</taxon>
    </lineage>
</organism>
<evidence type="ECO:0000256" key="1">
    <source>
        <dbReference type="SAM" id="SignalP"/>
    </source>
</evidence>
<dbReference type="InterPro" id="IPR054539">
    <property type="entry name" value="Beta-prop_PDH"/>
</dbReference>
<dbReference type="RefSeq" id="WP_230526988.1">
    <property type="nucleotide sequence ID" value="NZ_JAJGAK010000002.1"/>
</dbReference>
<feature type="chain" id="PRO_5045837450" evidence="1">
    <location>
        <begin position="25"/>
        <end position="588"/>
    </location>
</feature>
<keyword evidence="3" id="KW-0649">Protein kinase inhibitor</keyword>
<dbReference type="CDD" id="cd00865">
    <property type="entry name" value="PEBP_bact_arch"/>
    <property type="match status" value="1"/>
</dbReference>
<dbReference type="SUPFAM" id="SSF50952">
    <property type="entry name" value="Soluble quinoprotein glucose dehydrogenase"/>
    <property type="match status" value="1"/>
</dbReference>
<dbReference type="PANTHER" id="PTHR33546:SF1">
    <property type="entry name" value="LARGE, MULTIFUNCTIONAL SECRETED PROTEIN"/>
    <property type="match status" value="1"/>
</dbReference>
<dbReference type="SUPFAM" id="SSF49777">
    <property type="entry name" value="PEBP-like"/>
    <property type="match status" value="1"/>
</dbReference>
<protein>
    <submittedName>
        <fullName evidence="3">YbhB/YbcL family Raf kinase inhibitor-like protein</fullName>
    </submittedName>
</protein>
<dbReference type="PANTHER" id="PTHR33546">
    <property type="entry name" value="LARGE, MULTIFUNCTIONAL SECRETED PROTEIN-RELATED"/>
    <property type="match status" value="1"/>
</dbReference>
<dbReference type="InterPro" id="IPR008914">
    <property type="entry name" value="PEBP"/>
</dbReference>
<dbReference type="Pfam" id="PF01161">
    <property type="entry name" value="PBP"/>
    <property type="match status" value="1"/>
</dbReference>
<dbReference type="Gene3D" id="2.120.10.30">
    <property type="entry name" value="TolB, C-terminal domain"/>
    <property type="match status" value="1"/>
</dbReference>
<dbReference type="Gene3D" id="3.90.280.10">
    <property type="entry name" value="PEBP-like"/>
    <property type="match status" value="1"/>
</dbReference>
<keyword evidence="1" id="KW-0732">Signal</keyword>
<dbReference type="NCBIfam" id="TIGR00481">
    <property type="entry name" value="YbhB/YbcL family Raf kinase inhibitor-like protein"/>
    <property type="match status" value="1"/>
</dbReference>
<feature type="domain" description="Pyrroloquinoline quinone-dependent pyranose dehydrogenase beta-propeller" evidence="2">
    <location>
        <begin position="54"/>
        <end position="386"/>
    </location>
</feature>
<dbReference type="InterPro" id="IPR005247">
    <property type="entry name" value="YbhB_YbcL/LppC-like"/>
</dbReference>
<reference evidence="3" key="1">
    <citation type="submission" date="2021-10" db="EMBL/GenBank/DDBJ databases">
        <authorList>
            <person name="Lyu M."/>
            <person name="Wang X."/>
            <person name="Meng X."/>
            <person name="Xu K."/>
        </authorList>
    </citation>
    <scope>NUCLEOTIDE SEQUENCE</scope>
    <source>
        <strain evidence="3">A6</strain>
    </source>
</reference>
<gene>
    <name evidence="3" type="ORF">LK996_09770</name>
</gene>
<keyword evidence="4" id="KW-1185">Reference proteome</keyword>
<sequence>MKRNALQRNLIGIACALACTGAWAQDESAKQAIETHVVKPAKVDATPERIAALEVADGYRVGVFAKDLKNARILQVAPDGTVYVSRRDQGDVLMLKDANGDGRADGAPVQVAHRAGAHGLAIHDGKIYIATVKEVFAADIQPDGTLGPLDMLLGDLPDGGQHGNRTLAFGPDGMLYISVGSTCNACNESNPEAATLLRASPDGKSRTVFASGLRNTIGFAWNPSTGELWGVDHGIDSLGDDLQPEELNKLEKGKKYGWPHAYGDNAINVQGAPPPGGITREQWAKDSVPMVLGYTAHAAPMQLVFAPDGDAYVTMRGSWNREPPSGYEVVRVDFEDGQPKSITPFLTGFLVDDGRAHIGRPVGLAVAKDGALLVGDDANGVIYRVAQANTQGAGSQATPPAGPMQAQAKQGIGVPVAMQRPETKATGTIEVSSPTIKPGAAIPKKHSEYYDGVSPAIAWSRVDGARSYAIIMEDPDAKPITPFVHWVAWNIPATTTSLPEGLQEQPRLTEPEGLMQGATSKGNTGYLGPRPPAEDPPHHYHFAVLALDTTLELPPGADRDAVLAAAKGHVIAKGELVGTYDQDQKPMK</sequence>